<dbReference type="InterPro" id="IPR001304">
    <property type="entry name" value="C-type_lectin-like"/>
</dbReference>
<evidence type="ECO:0000259" key="2">
    <source>
        <dbReference type="PROSITE" id="PS50041"/>
    </source>
</evidence>
<dbReference type="Pfam" id="PF00059">
    <property type="entry name" value="Lectin_C"/>
    <property type="match status" value="1"/>
</dbReference>
<dbReference type="EMBL" id="FJ456979">
    <property type="protein sequence ID" value="ACS37722.1"/>
    <property type="molecule type" value="mRNA"/>
</dbReference>
<evidence type="ECO:0000256" key="1">
    <source>
        <dbReference type="SAM" id="SignalP"/>
    </source>
</evidence>
<protein>
    <submittedName>
        <fullName evidence="3">C-type lectin-1</fullName>
    </submittedName>
</protein>
<name>D2D3S2_NIPBR</name>
<keyword evidence="3" id="KW-0430">Lectin</keyword>
<dbReference type="InterPro" id="IPR016186">
    <property type="entry name" value="C-type_lectin-like/link_sf"/>
</dbReference>
<feature type="domain" description="C-type lectin" evidence="2">
    <location>
        <begin position="45"/>
        <end position="179"/>
    </location>
</feature>
<feature type="chain" id="PRO_5003029795" evidence="1">
    <location>
        <begin position="21"/>
        <end position="191"/>
    </location>
</feature>
<evidence type="ECO:0000313" key="3">
    <source>
        <dbReference type="EMBL" id="ACS37722.1"/>
    </source>
</evidence>
<proteinExistence type="evidence at transcript level"/>
<keyword evidence="1" id="KW-0732">Signal</keyword>
<dbReference type="InterPro" id="IPR016187">
    <property type="entry name" value="CTDL_fold"/>
</dbReference>
<feature type="signal peptide" evidence="1">
    <location>
        <begin position="1"/>
        <end position="20"/>
    </location>
</feature>
<dbReference type="SUPFAM" id="SSF56436">
    <property type="entry name" value="C-type lectin-like"/>
    <property type="match status" value="1"/>
</dbReference>
<dbReference type="PANTHER" id="PTHR22803">
    <property type="entry name" value="MANNOSE, PHOSPHOLIPASE, LECTIN RECEPTOR RELATED"/>
    <property type="match status" value="1"/>
</dbReference>
<dbReference type="PROSITE" id="PS50041">
    <property type="entry name" value="C_TYPE_LECTIN_2"/>
    <property type="match status" value="1"/>
</dbReference>
<dbReference type="GO" id="GO:0030246">
    <property type="term" value="F:carbohydrate binding"/>
    <property type="evidence" value="ECO:0007669"/>
    <property type="project" value="UniProtKB-KW"/>
</dbReference>
<dbReference type="InterPro" id="IPR050111">
    <property type="entry name" value="C-type_lectin/snaclec_domain"/>
</dbReference>
<dbReference type="CDD" id="cd00037">
    <property type="entry name" value="CLECT"/>
    <property type="match status" value="1"/>
</dbReference>
<dbReference type="SMART" id="SM00034">
    <property type="entry name" value="CLECT"/>
    <property type="match status" value="1"/>
</dbReference>
<reference evidence="3" key="1">
    <citation type="submission" date="2008-11" db="EMBL/GenBank/DDBJ databases">
        <authorList>
            <person name="Harcus Y.J."/>
            <person name="Nicoll G.R."/>
            <person name="Filbey K."/>
            <person name="Gomez-Escobar N."/>
            <person name="Maizels R.M."/>
        </authorList>
    </citation>
    <scope>NUCLEOTIDE SEQUENCE</scope>
</reference>
<reference evidence="3" key="2">
    <citation type="journal article" date="2009" name="Parasitol. Int.">
        <title>C-type lectins from the nematode parasites Heligmosomoides polygyrus and Nippostrongylus brasiliensis.</title>
        <authorList>
            <person name="Harcus Y."/>
            <person name="Nicoll G."/>
            <person name="Murray J."/>
            <person name="Filbey K."/>
            <person name="Gomez-Escobar N."/>
            <person name="Maizels R.M."/>
        </authorList>
    </citation>
    <scope>NUCLEOTIDE SEQUENCE</scope>
</reference>
<sequence>MSGLPISAVLLLTFCNYVGTFKAITPGNDGGSALYKMLENEGWTYFEKSHKFYKAFFEQTKQPEAKQRCQDKGGQLATIHSKEENDLIYRLIRDPNPTFLYSSDWMYFAHSWIGLERASDGGFRWPDGSPTDYTNWGSSEPSNFEGLENCAHINPLVQPFERGSYGLHLPGKWNDIRCDATLRGYVCEVAV</sequence>
<accession>D2D3S2</accession>
<organism evidence="3">
    <name type="scientific">Nippostrongylus brasiliensis</name>
    <name type="common">Rat hookworm</name>
    <dbReference type="NCBI Taxonomy" id="27835"/>
    <lineage>
        <taxon>Eukaryota</taxon>
        <taxon>Metazoa</taxon>
        <taxon>Ecdysozoa</taxon>
        <taxon>Nematoda</taxon>
        <taxon>Chromadorea</taxon>
        <taxon>Rhabditida</taxon>
        <taxon>Rhabditina</taxon>
        <taxon>Rhabditomorpha</taxon>
        <taxon>Strongyloidea</taxon>
        <taxon>Heligmosomidae</taxon>
        <taxon>Nippostrongylus</taxon>
    </lineage>
</organism>
<dbReference type="AlphaFoldDB" id="D2D3S2"/>
<dbReference type="Gene3D" id="3.10.100.10">
    <property type="entry name" value="Mannose-Binding Protein A, subunit A"/>
    <property type="match status" value="1"/>
</dbReference>